<organism evidence="3">
    <name type="scientific">Aegilops tauschii</name>
    <name type="common">Tausch's goatgrass</name>
    <name type="synonym">Aegilops squarrosa</name>
    <dbReference type="NCBI Taxonomy" id="37682"/>
    <lineage>
        <taxon>Eukaryota</taxon>
        <taxon>Viridiplantae</taxon>
        <taxon>Streptophyta</taxon>
        <taxon>Embryophyta</taxon>
        <taxon>Tracheophyta</taxon>
        <taxon>Spermatophyta</taxon>
        <taxon>Magnoliopsida</taxon>
        <taxon>Liliopsida</taxon>
        <taxon>Poales</taxon>
        <taxon>Poaceae</taxon>
        <taxon>BOP clade</taxon>
        <taxon>Pooideae</taxon>
        <taxon>Triticodae</taxon>
        <taxon>Triticeae</taxon>
        <taxon>Triticinae</taxon>
        <taxon>Aegilops</taxon>
    </lineage>
</organism>
<reference evidence="3" key="1">
    <citation type="submission" date="2015-06" db="UniProtKB">
        <authorList>
            <consortium name="EnsemblPlants"/>
        </authorList>
    </citation>
    <scope>IDENTIFICATION</scope>
</reference>
<protein>
    <recommendedName>
        <fullName evidence="2">Myb/SANT-like domain-containing protein</fullName>
    </recommendedName>
</protein>
<dbReference type="InterPro" id="IPR024752">
    <property type="entry name" value="Myb/SANT-like_dom"/>
</dbReference>
<evidence type="ECO:0000259" key="2">
    <source>
        <dbReference type="Pfam" id="PF12776"/>
    </source>
</evidence>
<feature type="region of interest" description="Disordered" evidence="1">
    <location>
        <begin position="228"/>
        <end position="256"/>
    </location>
</feature>
<sequence length="404" mass="46261">MEVLYFYALMVHQLNSFELPGSRVQSQGFLHMDVHRARGCVQSQGLGAIDDDRARSCGQSQGLGDIDDNHGAVEYPRDIGMTKRAKWTHQMKLFLIDLLKEHDVPGFRTQNAWSKEAWTNIVNRLNQAFCVSFSVVQVKQKEQDIKKEYRSVKELLAESGFGWDKDRMMVEAPASVWASFVARKNSKEALQWRDKSFPYFNDLASLYDGRYAEGRSRHGMDYYANKAKNASAPSSHPTHSNDTYESSSPPTVALDEPGLQFPLEEEVEGANLDSVQHTSTPNEQMYTQSIPPKAPTEKPESRRRKRQKQNPTSSADGFHERYLRLKMEEINRFAAIEEKKLEDPFSIHKCITTIEGLDGLQLGDVLLASDIFKTRENREIFLSFSSDERRLAWIKREIARTNEN</sequence>
<dbReference type="PANTHER" id="PTHR47072:SF1">
    <property type="entry name" value="OS09G0122200 PROTEIN"/>
    <property type="match status" value="1"/>
</dbReference>
<feature type="compositionally biased region" description="Polar residues" evidence="1">
    <location>
        <begin position="276"/>
        <end position="290"/>
    </location>
</feature>
<feature type="region of interest" description="Disordered" evidence="1">
    <location>
        <begin position="276"/>
        <end position="319"/>
    </location>
</feature>
<dbReference type="Pfam" id="PF12776">
    <property type="entry name" value="Myb_DNA-bind_3"/>
    <property type="match status" value="1"/>
</dbReference>
<dbReference type="AlphaFoldDB" id="M8C5R7"/>
<feature type="compositionally biased region" description="Polar residues" evidence="1">
    <location>
        <begin position="236"/>
        <end position="250"/>
    </location>
</feature>
<proteinExistence type="predicted"/>
<dbReference type="PANTHER" id="PTHR47072">
    <property type="match status" value="1"/>
</dbReference>
<evidence type="ECO:0000313" key="3">
    <source>
        <dbReference type="EnsemblPlants" id="EMT29388"/>
    </source>
</evidence>
<dbReference type="EnsemblPlants" id="EMT29388">
    <property type="protein sequence ID" value="EMT29388"/>
    <property type="gene ID" value="F775_22863"/>
</dbReference>
<accession>M8C5R7</accession>
<name>M8C5R7_AEGTA</name>
<evidence type="ECO:0000256" key="1">
    <source>
        <dbReference type="SAM" id="MobiDB-lite"/>
    </source>
</evidence>
<feature type="domain" description="Myb/SANT-like" evidence="2">
    <location>
        <begin position="86"/>
        <end position="179"/>
    </location>
</feature>